<evidence type="ECO:0000313" key="2">
    <source>
        <dbReference type="EMBL" id="MDH7638463.1"/>
    </source>
</evidence>
<dbReference type="EMBL" id="JARYGZ010000001">
    <property type="protein sequence ID" value="MDH7638463.1"/>
    <property type="molecule type" value="Genomic_DNA"/>
</dbReference>
<protein>
    <recommendedName>
        <fullName evidence="4">DUF4148 domain-containing protein</fullName>
    </recommendedName>
</protein>
<gene>
    <name evidence="2" type="ORF">QGN17_06940</name>
</gene>
<proteinExistence type="predicted"/>
<sequence length="105" mass="12290">MKMSHRIAAALLGMGLVAGAAQAQGVDQRHYDQQRRIDHGLRNGSMTPREARHIERQQHSIDRQEARMRYRNGGHLNGYQRAMLQHREDRASRHIYRAKHNGRTW</sequence>
<evidence type="ECO:0008006" key="4">
    <source>
        <dbReference type="Google" id="ProtNLM"/>
    </source>
</evidence>
<feature type="signal peptide" evidence="1">
    <location>
        <begin position="1"/>
        <end position="23"/>
    </location>
</feature>
<organism evidence="2 3">
    <name type="scientific">Sphingomonas oryzagri</name>
    <dbReference type="NCBI Taxonomy" id="3042314"/>
    <lineage>
        <taxon>Bacteria</taxon>
        <taxon>Pseudomonadati</taxon>
        <taxon>Pseudomonadota</taxon>
        <taxon>Alphaproteobacteria</taxon>
        <taxon>Sphingomonadales</taxon>
        <taxon>Sphingomonadaceae</taxon>
        <taxon>Sphingomonas</taxon>
    </lineage>
</organism>
<keyword evidence="1" id="KW-0732">Signal</keyword>
<feature type="chain" id="PRO_5045448090" description="DUF4148 domain-containing protein" evidence="1">
    <location>
        <begin position="24"/>
        <end position="105"/>
    </location>
</feature>
<reference evidence="2" key="1">
    <citation type="submission" date="2023-04" db="EMBL/GenBank/DDBJ databases">
        <title>Sphingomonas sp. MAHUQ-71 isolated from rice field.</title>
        <authorList>
            <person name="Huq M.A."/>
        </authorList>
    </citation>
    <scope>NUCLEOTIDE SEQUENCE</scope>
    <source>
        <strain evidence="2">MAHUQ-71</strain>
    </source>
</reference>
<accession>A0ABT6N108</accession>
<dbReference type="Proteomes" id="UP001160625">
    <property type="component" value="Unassembled WGS sequence"/>
</dbReference>
<evidence type="ECO:0000313" key="3">
    <source>
        <dbReference type="Proteomes" id="UP001160625"/>
    </source>
</evidence>
<keyword evidence="3" id="KW-1185">Reference proteome</keyword>
<comment type="caution">
    <text evidence="2">The sequence shown here is derived from an EMBL/GenBank/DDBJ whole genome shotgun (WGS) entry which is preliminary data.</text>
</comment>
<name>A0ABT6N108_9SPHN</name>
<evidence type="ECO:0000256" key="1">
    <source>
        <dbReference type="SAM" id="SignalP"/>
    </source>
</evidence>
<dbReference type="RefSeq" id="WP_281043766.1">
    <property type="nucleotide sequence ID" value="NZ_JARYGZ010000001.1"/>
</dbReference>